<gene>
    <name evidence="13" type="ORF">CBOVIS_LOCUS2560</name>
</gene>
<proteinExistence type="inferred from homology"/>
<evidence type="ECO:0000256" key="4">
    <source>
        <dbReference type="ARBA" id="ARBA00022692"/>
    </source>
</evidence>
<evidence type="ECO:0000313" key="14">
    <source>
        <dbReference type="Proteomes" id="UP000494206"/>
    </source>
</evidence>
<reference evidence="13 14" key="1">
    <citation type="submission" date="2020-04" db="EMBL/GenBank/DDBJ databases">
        <authorList>
            <person name="Laetsch R D."/>
            <person name="Stevens L."/>
            <person name="Kumar S."/>
            <person name="Blaxter L. M."/>
        </authorList>
    </citation>
    <scope>NUCLEOTIDE SEQUENCE [LARGE SCALE GENOMIC DNA]</scope>
</reference>
<dbReference type="PANTHER" id="PTHR13906:SF12">
    <property type="entry name" value="PROTEIN-SERINE O-PALMITOLEOYLTRANSFERASE PORCUPINE"/>
    <property type="match status" value="1"/>
</dbReference>
<sequence>MEDLGPAELEDLLAYRDYLEQYYVNGIEEQCLSQIVLGAFNSLKPILLATVGTKIVMKMKLPKWLTVLLHMMLCLCQLSTFTKGAIVWYFLVNLMSFIPMYLISIRKLGGTKALVFSLAFILIAQFWLSPAEFMSVRGVLMLQAMKVITVAYEEQDLRRRNTVFENLDYLFFPPTLLFGPYMTLEDFKKMKNKVESTKLREYLTYLFALIIIFIGSFALVFSTCFADEIPIYYGIVDSWLVALSFRASHYFVSAVAQGIAIFFGIDVISTNILKIEFPRSIASLVIAWSPPMHKFLHTYVFKKSPFRQPFRKIMYTFLISSLLHGVDTQIAFTLFALGFIGYCESELRRKIAQRYSMCVKSKECDDKCKHRHKYDDLLVLLINAFFGVLTMYHLVFTGMSFVDEYAQIGYPFLHIIYTWRDHYYASFIISIISFAISRYI</sequence>
<feature type="transmembrane region" description="Helical" evidence="12">
    <location>
        <begin position="64"/>
        <end position="80"/>
    </location>
</feature>
<dbReference type="GO" id="GO:0030258">
    <property type="term" value="P:lipid modification"/>
    <property type="evidence" value="ECO:0007669"/>
    <property type="project" value="TreeGrafter"/>
</dbReference>
<evidence type="ECO:0000256" key="1">
    <source>
        <dbReference type="ARBA" id="ARBA00004141"/>
    </source>
</evidence>
<feature type="transmembrane region" description="Helical" evidence="12">
    <location>
        <begin position="377"/>
        <end position="402"/>
    </location>
</feature>
<keyword evidence="4 12" id="KW-0812">Transmembrane</keyword>
<dbReference type="InterPro" id="IPR049941">
    <property type="entry name" value="LPLAT_7/PORCN-like"/>
</dbReference>
<keyword evidence="2" id="KW-0808">Transferase</keyword>
<evidence type="ECO:0000256" key="2">
    <source>
        <dbReference type="ARBA" id="ARBA00022679"/>
    </source>
</evidence>
<accession>A0A8S1EH34</accession>
<dbReference type="Proteomes" id="UP000494206">
    <property type="component" value="Unassembled WGS sequence"/>
</dbReference>
<evidence type="ECO:0000256" key="9">
    <source>
        <dbReference type="ARBA" id="ARBA00038867"/>
    </source>
</evidence>
<dbReference type="EC" id="2.3.1.250" evidence="9"/>
<dbReference type="AlphaFoldDB" id="A0A8S1EH34"/>
<evidence type="ECO:0000256" key="11">
    <source>
        <dbReference type="ARBA" id="ARBA00047978"/>
    </source>
</evidence>
<evidence type="ECO:0000313" key="13">
    <source>
        <dbReference type="EMBL" id="CAB3399436.1"/>
    </source>
</evidence>
<feature type="transmembrane region" description="Helical" evidence="12">
    <location>
        <begin position="86"/>
        <end position="103"/>
    </location>
</feature>
<dbReference type="GO" id="GO:0017147">
    <property type="term" value="F:Wnt-protein binding"/>
    <property type="evidence" value="ECO:0007669"/>
    <property type="project" value="TreeGrafter"/>
</dbReference>
<evidence type="ECO:0000256" key="10">
    <source>
        <dbReference type="ARBA" id="ARBA00040371"/>
    </source>
</evidence>
<keyword evidence="14" id="KW-1185">Reference proteome</keyword>
<feature type="transmembrane region" description="Helical" evidence="12">
    <location>
        <begin position="110"/>
        <end position="128"/>
    </location>
</feature>
<keyword evidence="3" id="KW-0879">Wnt signaling pathway</keyword>
<comment type="subcellular location">
    <subcellularLocation>
        <location evidence="1">Membrane</location>
        <topology evidence="1">Multi-pass membrane protein</topology>
    </subcellularLocation>
</comment>
<feature type="transmembrane region" description="Helical" evidence="12">
    <location>
        <begin position="247"/>
        <end position="269"/>
    </location>
</feature>
<comment type="caution">
    <text evidence="13">The sequence shown here is derived from an EMBL/GenBank/DDBJ whole genome shotgun (WGS) entry which is preliminary data.</text>
</comment>
<name>A0A8S1EH34_9PELO</name>
<comment type="similarity">
    <text evidence="8">Belongs to the membrane-bound acyltransferase family. Porcupine subfamily.</text>
</comment>
<evidence type="ECO:0000256" key="3">
    <source>
        <dbReference type="ARBA" id="ARBA00022687"/>
    </source>
</evidence>
<dbReference type="GO" id="GO:0005783">
    <property type="term" value="C:endoplasmic reticulum"/>
    <property type="evidence" value="ECO:0007669"/>
    <property type="project" value="TreeGrafter"/>
</dbReference>
<keyword evidence="6 12" id="KW-0472">Membrane</keyword>
<evidence type="ECO:0000256" key="12">
    <source>
        <dbReference type="SAM" id="Phobius"/>
    </source>
</evidence>
<comment type="catalytic activity">
    <reaction evidence="11">
        <text>[Wnt protein]-L-serine + (9Z)-hexadecenoyl-CoA = [Wnt protein]-O-(9Z)-hexadecenoyl-L-serine + CoA</text>
        <dbReference type="Rhea" id="RHEA:45336"/>
        <dbReference type="Rhea" id="RHEA-COMP:11170"/>
        <dbReference type="Rhea" id="RHEA-COMP:11171"/>
        <dbReference type="ChEBI" id="CHEBI:29999"/>
        <dbReference type="ChEBI" id="CHEBI:57287"/>
        <dbReference type="ChEBI" id="CHEBI:61540"/>
        <dbReference type="ChEBI" id="CHEBI:85189"/>
        <dbReference type="EC" id="2.3.1.250"/>
    </reaction>
</comment>
<dbReference type="GO" id="GO:0016055">
    <property type="term" value="P:Wnt signaling pathway"/>
    <property type="evidence" value="ECO:0007669"/>
    <property type="project" value="UniProtKB-KW"/>
</dbReference>
<keyword evidence="7" id="KW-0012">Acyltransferase</keyword>
<dbReference type="EMBL" id="CADEPM010000002">
    <property type="protein sequence ID" value="CAB3399436.1"/>
    <property type="molecule type" value="Genomic_DNA"/>
</dbReference>
<evidence type="ECO:0000256" key="8">
    <source>
        <dbReference type="ARBA" id="ARBA00038269"/>
    </source>
</evidence>
<dbReference type="Pfam" id="PF03062">
    <property type="entry name" value="MBOAT"/>
    <property type="match status" value="1"/>
</dbReference>
<feature type="transmembrane region" description="Helical" evidence="12">
    <location>
        <begin position="422"/>
        <end position="439"/>
    </location>
</feature>
<dbReference type="GO" id="GO:1990698">
    <property type="term" value="F:palmitoleoyltransferase activity"/>
    <property type="evidence" value="ECO:0007669"/>
    <property type="project" value="UniProtKB-EC"/>
</dbReference>
<protein>
    <recommendedName>
        <fullName evidence="10">Protein-serine O-palmitoleoyltransferase porcupine</fullName>
        <ecNumber evidence="9">2.3.1.250</ecNumber>
    </recommendedName>
</protein>
<organism evidence="13 14">
    <name type="scientific">Caenorhabditis bovis</name>
    <dbReference type="NCBI Taxonomy" id="2654633"/>
    <lineage>
        <taxon>Eukaryota</taxon>
        <taxon>Metazoa</taxon>
        <taxon>Ecdysozoa</taxon>
        <taxon>Nematoda</taxon>
        <taxon>Chromadorea</taxon>
        <taxon>Rhabditida</taxon>
        <taxon>Rhabditina</taxon>
        <taxon>Rhabditomorpha</taxon>
        <taxon>Rhabditoidea</taxon>
        <taxon>Rhabditidae</taxon>
        <taxon>Peloderinae</taxon>
        <taxon>Caenorhabditis</taxon>
    </lineage>
</organism>
<evidence type="ECO:0000256" key="6">
    <source>
        <dbReference type="ARBA" id="ARBA00023136"/>
    </source>
</evidence>
<feature type="transmembrane region" description="Helical" evidence="12">
    <location>
        <begin position="205"/>
        <end position="235"/>
    </location>
</feature>
<evidence type="ECO:0000256" key="5">
    <source>
        <dbReference type="ARBA" id="ARBA00022989"/>
    </source>
</evidence>
<dbReference type="GO" id="GO:0016020">
    <property type="term" value="C:membrane"/>
    <property type="evidence" value="ECO:0007669"/>
    <property type="project" value="UniProtKB-SubCell"/>
</dbReference>
<dbReference type="GO" id="GO:0061355">
    <property type="term" value="P:Wnt protein secretion"/>
    <property type="evidence" value="ECO:0007669"/>
    <property type="project" value="TreeGrafter"/>
</dbReference>
<dbReference type="PANTHER" id="PTHR13906">
    <property type="entry name" value="PORCUPINE"/>
    <property type="match status" value="1"/>
</dbReference>
<feature type="transmembrane region" description="Helical" evidence="12">
    <location>
        <begin position="167"/>
        <end position="184"/>
    </location>
</feature>
<dbReference type="OrthoDB" id="5968863at2759"/>
<dbReference type="InterPro" id="IPR004299">
    <property type="entry name" value="MBOAT_fam"/>
</dbReference>
<keyword evidence="5 12" id="KW-1133">Transmembrane helix</keyword>
<evidence type="ECO:0000256" key="7">
    <source>
        <dbReference type="ARBA" id="ARBA00023315"/>
    </source>
</evidence>